<name>A0A6L7GRP1_9ACTN</name>
<dbReference type="InterPro" id="IPR046288">
    <property type="entry name" value="DUF6325"/>
</dbReference>
<protein>
    <submittedName>
        <fullName evidence="1">DUF1269 domain-containing protein</fullName>
    </submittedName>
</protein>
<reference evidence="1 2" key="1">
    <citation type="submission" date="2019-11" db="EMBL/GenBank/DDBJ databases">
        <title>Gordonia sp. nov., a novel actinobacterium isolated from mangrove soil in Hainan.</title>
        <authorList>
            <person name="Huang X."/>
            <person name="Xie Y."/>
            <person name="Chu X."/>
            <person name="Xiao K."/>
        </authorList>
    </citation>
    <scope>NUCLEOTIDE SEQUENCE [LARGE SCALE GENOMIC DNA]</scope>
    <source>
        <strain evidence="1 2">HNM0687</strain>
    </source>
</reference>
<dbReference type="RefSeq" id="WP_160901231.1">
    <property type="nucleotide sequence ID" value="NZ_CP102850.1"/>
</dbReference>
<keyword evidence="2" id="KW-1185">Reference proteome</keyword>
<proteinExistence type="predicted"/>
<accession>A0A6L7GRP1</accession>
<evidence type="ECO:0000313" key="1">
    <source>
        <dbReference type="EMBL" id="MXP21198.1"/>
    </source>
</evidence>
<dbReference type="AlphaFoldDB" id="A0A6L7GRP1"/>
<gene>
    <name evidence="1" type="ORF">GIY30_07500</name>
</gene>
<sequence>MTEEVVPDIGPIDYIVLEWSGQQPTGEAIPYLVELVDRGIIRVIDLAFVQKAEDGTLTHLEIDQLGVDFEILDGAASDLIGEDDIAEAASVLQPGTAAAILVYENAWAAPFAGALRRNGAQLVASGRIPMDAFVEAVEAADAADA</sequence>
<dbReference type="Pfam" id="PF19850">
    <property type="entry name" value="DUF6325"/>
    <property type="match status" value="1"/>
</dbReference>
<organism evidence="1 2">
    <name type="scientific">Gordonia mangrovi</name>
    <dbReference type="NCBI Taxonomy" id="2665643"/>
    <lineage>
        <taxon>Bacteria</taxon>
        <taxon>Bacillati</taxon>
        <taxon>Actinomycetota</taxon>
        <taxon>Actinomycetes</taxon>
        <taxon>Mycobacteriales</taxon>
        <taxon>Gordoniaceae</taxon>
        <taxon>Gordonia</taxon>
    </lineage>
</organism>
<dbReference type="EMBL" id="WMBR01000001">
    <property type="protein sequence ID" value="MXP21198.1"/>
    <property type="molecule type" value="Genomic_DNA"/>
</dbReference>
<comment type="caution">
    <text evidence="1">The sequence shown here is derived from an EMBL/GenBank/DDBJ whole genome shotgun (WGS) entry which is preliminary data.</text>
</comment>
<evidence type="ECO:0000313" key="2">
    <source>
        <dbReference type="Proteomes" id="UP000475545"/>
    </source>
</evidence>
<dbReference type="Proteomes" id="UP000475545">
    <property type="component" value="Unassembled WGS sequence"/>
</dbReference>